<dbReference type="PROSITE" id="PS51257">
    <property type="entry name" value="PROKAR_LIPOPROTEIN"/>
    <property type="match status" value="1"/>
</dbReference>
<feature type="region of interest" description="Disordered" evidence="1">
    <location>
        <begin position="86"/>
        <end position="138"/>
    </location>
</feature>
<comment type="caution">
    <text evidence="3">The sequence shown here is derived from an EMBL/GenBank/DDBJ whole genome shotgun (WGS) entry which is preliminary data.</text>
</comment>
<dbReference type="Proteomes" id="UP001526246">
    <property type="component" value="Unassembled WGS sequence"/>
</dbReference>
<protein>
    <submittedName>
        <fullName evidence="3">Uncharacterized protein</fullName>
    </submittedName>
</protein>
<reference evidence="3 4" key="1">
    <citation type="submission" date="2022-10" db="EMBL/GenBank/DDBJ databases">
        <title>Sphingomonas sp.</title>
        <authorList>
            <person name="Jin C."/>
        </authorList>
    </citation>
    <scope>NUCLEOTIDE SEQUENCE [LARGE SCALE GENOMIC DNA]</scope>
    <source>
        <strain evidence="3 4">BN140010</strain>
    </source>
</reference>
<evidence type="ECO:0000313" key="3">
    <source>
        <dbReference type="EMBL" id="MCW3798257.1"/>
    </source>
</evidence>
<keyword evidence="4" id="KW-1185">Reference proteome</keyword>
<evidence type="ECO:0000256" key="1">
    <source>
        <dbReference type="SAM" id="MobiDB-lite"/>
    </source>
</evidence>
<gene>
    <name evidence="3" type="ORF">OMW55_10635</name>
</gene>
<feature type="signal peptide" evidence="2">
    <location>
        <begin position="1"/>
        <end position="26"/>
    </location>
</feature>
<organism evidence="3 4">
    <name type="scientific">Sphingomonas arvum</name>
    <dbReference type="NCBI Taxonomy" id="2992113"/>
    <lineage>
        <taxon>Bacteria</taxon>
        <taxon>Pseudomonadati</taxon>
        <taxon>Pseudomonadota</taxon>
        <taxon>Alphaproteobacteria</taxon>
        <taxon>Sphingomonadales</taxon>
        <taxon>Sphingomonadaceae</taxon>
        <taxon>Sphingomonas</taxon>
    </lineage>
</organism>
<dbReference type="EMBL" id="JAPDOB010000002">
    <property type="protein sequence ID" value="MCW3798257.1"/>
    <property type="molecule type" value="Genomic_DNA"/>
</dbReference>
<proteinExistence type="predicted"/>
<accession>A0ABT3JGP9</accession>
<keyword evidence="2" id="KW-0732">Signal</keyword>
<dbReference type="RefSeq" id="WP_264883013.1">
    <property type="nucleotide sequence ID" value="NZ_JAPDOB010000002.1"/>
</dbReference>
<evidence type="ECO:0000313" key="4">
    <source>
        <dbReference type="Proteomes" id="UP001526246"/>
    </source>
</evidence>
<sequence length="138" mass="14395">MRVRIVVGAALAAVLLSLSTSSFSCAGGDDTPLFDLAKRYDITANSAWLSPANDTRANLLMLLADGGAATARPPLVVRSFSAGRRYAAAPAPRRSRPTGTSLKTRSPAPAARPTKAARRRSPPRSPATASLALRSARP</sequence>
<feature type="chain" id="PRO_5045563503" evidence="2">
    <location>
        <begin position="27"/>
        <end position="138"/>
    </location>
</feature>
<name>A0ABT3JGP9_9SPHN</name>
<feature type="compositionally biased region" description="Low complexity" evidence="1">
    <location>
        <begin position="86"/>
        <end position="114"/>
    </location>
</feature>
<evidence type="ECO:0000256" key="2">
    <source>
        <dbReference type="SAM" id="SignalP"/>
    </source>
</evidence>